<reference evidence="2 3" key="1">
    <citation type="journal article" date="2015" name="Genome Biol. Evol.">
        <title>Comparative Genomics of a Bacterivorous Green Alga Reveals Evolutionary Causalities and Consequences of Phago-Mixotrophic Mode of Nutrition.</title>
        <authorList>
            <person name="Burns J.A."/>
            <person name="Paasch A."/>
            <person name="Narechania A."/>
            <person name="Kim E."/>
        </authorList>
    </citation>
    <scope>NUCLEOTIDE SEQUENCE [LARGE SCALE GENOMIC DNA]</scope>
    <source>
        <strain evidence="2 3">PLY_AMNH</strain>
    </source>
</reference>
<evidence type="ECO:0000313" key="3">
    <source>
        <dbReference type="Proteomes" id="UP001190700"/>
    </source>
</evidence>
<evidence type="ECO:0000313" key="2">
    <source>
        <dbReference type="EMBL" id="KAK3274753.1"/>
    </source>
</evidence>
<dbReference type="Proteomes" id="UP001190700">
    <property type="component" value="Unassembled WGS sequence"/>
</dbReference>
<organism evidence="2 3">
    <name type="scientific">Cymbomonas tetramitiformis</name>
    <dbReference type="NCBI Taxonomy" id="36881"/>
    <lineage>
        <taxon>Eukaryota</taxon>
        <taxon>Viridiplantae</taxon>
        <taxon>Chlorophyta</taxon>
        <taxon>Pyramimonadophyceae</taxon>
        <taxon>Pyramimonadales</taxon>
        <taxon>Pyramimonadaceae</taxon>
        <taxon>Cymbomonas</taxon>
    </lineage>
</organism>
<dbReference type="AlphaFoldDB" id="A0AAE0GB35"/>
<sequence length="363" mass="39194">MESDDVVLGQLGENASEVREVTERVKEQNLRAFRCNSCANCILPGGLSNSKYRNGQCKGFGQLATTTENATGISTREYQKRGYKRKSFKQELKNSQVDAVVETVDEARFPTVAHFHIRPGAKAVLRDPNAPYLRSLCGLCGRAGHSKHLCDMQTLCLDPASATASQLDSAAARARRVVEDSGVLNPTAGLRDAWPWTLEHKSAGSCGECSACTSPSCRERHPHDLDRWCLHCLSTAKRRKGSRCEHLPACTSTSRAASGGPSREDMDTQGDSLGRARGSGRGQAVSGSTQAPSPSPPVRAFAEALPDAALSVVLAVQRLASMRAHSEKGNDLLGTCSPEELMSIYYLAEEWVEACIQQNSRAS</sequence>
<keyword evidence="3" id="KW-1185">Reference proteome</keyword>
<feature type="region of interest" description="Disordered" evidence="1">
    <location>
        <begin position="251"/>
        <end position="299"/>
    </location>
</feature>
<comment type="caution">
    <text evidence="2">The sequence shown here is derived from an EMBL/GenBank/DDBJ whole genome shotgun (WGS) entry which is preliminary data.</text>
</comment>
<name>A0AAE0GB35_9CHLO</name>
<protein>
    <submittedName>
        <fullName evidence="2">Uncharacterized protein</fullName>
    </submittedName>
</protein>
<dbReference type="EMBL" id="LGRX02007541">
    <property type="protein sequence ID" value="KAK3274753.1"/>
    <property type="molecule type" value="Genomic_DNA"/>
</dbReference>
<proteinExistence type="predicted"/>
<evidence type="ECO:0000256" key="1">
    <source>
        <dbReference type="SAM" id="MobiDB-lite"/>
    </source>
</evidence>
<accession>A0AAE0GB35</accession>
<gene>
    <name evidence="2" type="ORF">CYMTET_17079</name>
</gene>